<evidence type="ECO:0000313" key="3">
    <source>
        <dbReference type="Proteomes" id="UP000593571"/>
    </source>
</evidence>
<keyword evidence="3" id="KW-1185">Reference proteome</keyword>
<reference evidence="2 3" key="1">
    <citation type="journal article" date="2020" name="Nature">
        <title>Six reference-quality genomes reveal evolution of bat adaptations.</title>
        <authorList>
            <person name="Jebb D."/>
            <person name="Huang Z."/>
            <person name="Pippel M."/>
            <person name="Hughes G.M."/>
            <person name="Lavrichenko K."/>
            <person name="Devanna P."/>
            <person name="Winkler S."/>
            <person name="Jermiin L.S."/>
            <person name="Skirmuntt E.C."/>
            <person name="Katzourakis A."/>
            <person name="Burkitt-Gray L."/>
            <person name="Ray D.A."/>
            <person name="Sullivan K.A.M."/>
            <person name="Roscito J.G."/>
            <person name="Kirilenko B.M."/>
            <person name="Davalos L.M."/>
            <person name="Corthals A.P."/>
            <person name="Power M.L."/>
            <person name="Jones G."/>
            <person name="Ransome R.D."/>
            <person name="Dechmann D.K.N."/>
            <person name="Locatelli A.G."/>
            <person name="Puechmaille S.J."/>
            <person name="Fedrigo O."/>
            <person name="Jarvis E.D."/>
            <person name="Hiller M."/>
            <person name="Vernes S.C."/>
            <person name="Myers E.W."/>
            <person name="Teeling E.C."/>
        </authorList>
    </citation>
    <scope>NUCLEOTIDE SEQUENCE [LARGE SCALE GENOMIC DNA]</scope>
    <source>
        <strain evidence="2">MRouAeg1</strain>
        <tissue evidence="2">Muscle</tissue>
    </source>
</reference>
<protein>
    <submittedName>
        <fullName evidence="2">Uncharacterized protein</fullName>
    </submittedName>
</protein>
<sequence length="153" mass="16044">MLFRPGAGPPVVACSPQHSGCWNRAELTLRWEEIQPWGLGLGPRSHRGRVPVARLRGRALCEALACGSSLVLPVENTVSGAHTRPGGGLRSAVSCPTHSLLGSFQKGGGWDPGGAVPGLQMGPQGTGQGCVTYQSREPDPPTYSAERSRPGRL</sequence>
<name>A0A7J8DHM6_ROUAE</name>
<feature type="compositionally biased region" description="Gly residues" evidence="1">
    <location>
        <begin position="105"/>
        <end position="116"/>
    </location>
</feature>
<evidence type="ECO:0000313" key="2">
    <source>
        <dbReference type="EMBL" id="KAF6422610.1"/>
    </source>
</evidence>
<dbReference type="EMBL" id="JACASE010000012">
    <property type="protein sequence ID" value="KAF6422610.1"/>
    <property type="molecule type" value="Genomic_DNA"/>
</dbReference>
<proteinExistence type="predicted"/>
<evidence type="ECO:0000256" key="1">
    <source>
        <dbReference type="SAM" id="MobiDB-lite"/>
    </source>
</evidence>
<organism evidence="2 3">
    <name type="scientific">Rousettus aegyptiacus</name>
    <name type="common">Egyptian fruit bat</name>
    <name type="synonym">Pteropus aegyptiacus</name>
    <dbReference type="NCBI Taxonomy" id="9407"/>
    <lineage>
        <taxon>Eukaryota</taxon>
        <taxon>Metazoa</taxon>
        <taxon>Chordata</taxon>
        <taxon>Craniata</taxon>
        <taxon>Vertebrata</taxon>
        <taxon>Euteleostomi</taxon>
        <taxon>Mammalia</taxon>
        <taxon>Eutheria</taxon>
        <taxon>Laurasiatheria</taxon>
        <taxon>Chiroptera</taxon>
        <taxon>Yinpterochiroptera</taxon>
        <taxon>Pteropodoidea</taxon>
        <taxon>Pteropodidae</taxon>
        <taxon>Rousettinae</taxon>
        <taxon>Rousettus</taxon>
    </lineage>
</organism>
<accession>A0A7J8DHM6</accession>
<dbReference type="Proteomes" id="UP000593571">
    <property type="component" value="Unassembled WGS sequence"/>
</dbReference>
<comment type="caution">
    <text evidence="2">The sequence shown here is derived from an EMBL/GenBank/DDBJ whole genome shotgun (WGS) entry which is preliminary data.</text>
</comment>
<gene>
    <name evidence="2" type="ORF">HJG63_008460</name>
</gene>
<dbReference type="AlphaFoldDB" id="A0A7J8DHM6"/>
<feature type="region of interest" description="Disordered" evidence="1">
    <location>
        <begin position="104"/>
        <end position="153"/>
    </location>
</feature>